<dbReference type="RefSeq" id="WP_078502235.1">
    <property type="nucleotide sequence ID" value="NZ_MSZX01000014.1"/>
</dbReference>
<comment type="caution">
    <text evidence="2">The sequence shown here is derived from an EMBL/GenBank/DDBJ whole genome shotgun (WGS) entry which is preliminary data.</text>
</comment>
<evidence type="ECO:0000256" key="1">
    <source>
        <dbReference type="SAM" id="SignalP"/>
    </source>
</evidence>
<protein>
    <recommendedName>
        <fullName evidence="4">DUF4878 domain-containing protein</fullName>
    </recommendedName>
</protein>
<organism evidence="2 3">
    <name type="scientific">Paenibacillus selenitireducens</name>
    <dbReference type="NCBI Taxonomy" id="1324314"/>
    <lineage>
        <taxon>Bacteria</taxon>
        <taxon>Bacillati</taxon>
        <taxon>Bacillota</taxon>
        <taxon>Bacilli</taxon>
        <taxon>Bacillales</taxon>
        <taxon>Paenibacillaceae</taxon>
        <taxon>Paenibacillus</taxon>
    </lineage>
</organism>
<reference evidence="2 3" key="1">
    <citation type="submission" date="2017-01" db="EMBL/GenBank/DDBJ databases">
        <title>Genome analysis of Paenibacillus selenitrireducens ES3-24.</title>
        <authorList>
            <person name="Xu D."/>
            <person name="Yao R."/>
            <person name="Zheng S."/>
        </authorList>
    </citation>
    <scope>NUCLEOTIDE SEQUENCE [LARGE SCALE GENOMIC DNA]</scope>
    <source>
        <strain evidence="2 3">ES3-24</strain>
    </source>
</reference>
<dbReference type="OrthoDB" id="2884543at2"/>
<keyword evidence="1" id="KW-0732">Signal</keyword>
<name>A0A1T2X1C1_9BACL</name>
<feature type="signal peptide" evidence="1">
    <location>
        <begin position="1"/>
        <end position="20"/>
    </location>
</feature>
<dbReference type="PROSITE" id="PS51257">
    <property type="entry name" value="PROKAR_LIPOPROTEIN"/>
    <property type="match status" value="1"/>
</dbReference>
<evidence type="ECO:0008006" key="4">
    <source>
        <dbReference type="Google" id="ProtNLM"/>
    </source>
</evidence>
<proteinExistence type="predicted"/>
<sequence>MKKIYLPFLLCFFLIGCSSAKMEKPESPEELAHIMKLALSNGDYSKFNSYLTEPKKGLISMDQFKELSKITTAGTEYRTYSYIKMENGKVLLLEIIKDIPSEDYKVQRVIEVPEEIKNIFDNNL</sequence>
<dbReference type="Proteomes" id="UP000190188">
    <property type="component" value="Unassembled WGS sequence"/>
</dbReference>
<evidence type="ECO:0000313" key="3">
    <source>
        <dbReference type="Proteomes" id="UP000190188"/>
    </source>
</evidence>
<keyword evidence="3" id="KW-1185">Reference proteome</keyword>
<gene>
    <name evidence="2" type="ORF">BVG16_26590</name>
</gene>
<dbReference type="EMBL" id="MSZX01000014">
    <property type="protein sequence ID" value="OPA73671.1"/>
    <property type="molecule type" value="Genomic_DNA"/>
</dbReference>
<dbReference type="AlphaFoldDB" id="A0A1T2X1C1"/>
<feature type="chain" id="PRO_5010565104" description="DUF4878 domain-containing protein" evidence="1">
    <location>
        <begin position="21"/>
        <end position="124"/>
    </location>
</feature>
<evidence type="ECO:0000313" key="2">
    <source>
        <dbReference type="EMBL" id="OPA73671.1"/>
    </source>
</evidence>
<accession>A0A1T2X1C1</accession>